<keyword evidence="2" id="KW-0812">Transmembrane</keyword>
<evidence type="ECO:0000256" key="2">
    <source>
        <dbReference type="SAM" id="Phobius"/>
    </source>
</evidence>
<accession>A0AAW2S441</accession>
<dbReference type="GO" id="GO:0034338">
    <property type="term" value="F:short-chain carboxylesterase activity"/>
    <property type="evidence" value="ECO:0007669"/>
    <property type="project" value="TreeGrafter"/>
</dbReference>
<dbReference type="InterPro" id="IPR022742">
    <property type="entry name" value="Hydrolase_4"/>
</dbReference>
<sequence>MDCLNPIDSAAAESPYEVLLRAVLLIPVSHYLLGLSLIVVVFLYNFLEIHILQDLFTGLRGQKVVLTFNPSSQLYRDVVSKCRVLHGRYLSTPWLCSPHLQTVFLHFLGNSPVVSYRRQIFITSDGGTLALDWVKNVEVKNLAYQVNDAVEQDDKKPIVIIIPGLTSDSNSAYVKHLAFSMAKRGWNVVVSNHRGLGGVSITSDCFYNAGWTEDVRKVIDHVHSQFPEAPLFLVGTSIGANILVKYLAEDGINAPIVGAAAICSPWDLLICDRFINRKLAQRFYNKALAIGLKDYAHLHEDVLSRLSNWEGVKKGTYEMNEVNCLLNRSCHVRFGTLMIVQLVFLTVDTYYRRSSSSSFVGSVTTPLLCISSLDDPVCTSEAIPWDECRRKQILEVSDVIFQIRGFTCNYIKPHESG</sequence>
<comment type="caution">
    <text evidence="4">The sequence shown here is derived from an EMBL/GenBank/DDBJ whole genome shotgun (WGS) entry which is preliminary data.</text>
</comment>
<dbReference type="PANTHER" id="PTHR10794">
    <property type="entry name" value="ABHYDROLASE DOMAIN-CONTAINING PROTEIN"/>
    <property type="match status" value="1"/>
</dbReference>
<reference evidence="4" key="2">
    <citation type="journal article" date="2024" name="Plant">
        <title>Genomic evolution and insights into agronomic trait innovations of Sesamum species.</title>
        <authorList>
            <person name="Miao H."/>
            <person name="Wang L."/>
            <person name="Qu L."/>
            <person name="Liu H."/>
            <person name="Sun Y."/>
            <person name="Le M."/>
            <person name="Wang Q."/>
            <person name="Wei S."/>
            <person name="Zheng Y."/>
            <person name="Lin W."/>
            <person name="Duan Y."/>
            <person name="Cao H."/>
            <person name="Xiong S."/>
            <person name="Wang X."/>
            <person name="Wei L."/>
            <person name="Li C."/>
            <person name="Ma Q."/>
            <person name="Ju M."/>
            <person name="Zhao R."/>
            <person name="Li G."/>
            <person name="Mu C."/>
            <person name="Tian Q."/>
            <person name="Mei H."/>
            <person name="Zhang T."/>
            <person name="Gao T."/>
            <person name="Zhang H."/>
        </authorList>
    </citation>
    <scope>NUCLEOTIDE SEQUENCE</scope>
    <source>
        <strain evidence="4">G02</strain>
    </source>
</reference>
<dbReference type="Pfam" id="PF12146">
    <property type="entry name" value="Hydrolase_4"/>
    <property type="match status" value="1"/>
</dbReference>
<dbReference type="SUPFAM" id="SSF53474">
    <property type="entry name" value="alpha/beta-Hydrolases"/>
    <property type="match status" value="1"/>
</dbReference>
<dbReference type="PANTHER" id="PTHR10794:SF63">
    <property type="entry name" value="ALPHA_BETA HYDROLASE 1, ISOFORM A"/>
    <property type="match status" value="1"/>
</dbReference>
<protein>
    <recommendedName>
        <fullName evidence="3">Serine aminopeptidase S33 domain-containing protein</fullName>
    </recommendedName>
</protein>
<keyword evidence="2" id="KW-0472">Membrane</keyword>
<reference evidence="4" key="1">
    <citation type="submission" date="2020-06" db="EMBL/GenBank/DDBJ databases">
        <authorList>
            <person name="Li T."/>
            <person name="Hu X."/>
            <person name="Zhang T."/>
            <person name="Song X."/>
            <person name="Zhang H."/>
            <person name="Dai N."/>
            <person name="Sheng W."/>
            <person name="Hou X."/>
            <person name="Wei L."/>
        </authorList>
    </citation>
    <scope>NUCLEOTIDE SEQUENCE</scope>
    <source>
        <strain evidence="4">G02</strain>
        <tissue evidence="4">Leaf</tissue>
    </source>
</reference>
<evidence type="ECO:0000256" key="1">
    <source>
        <dbReference type="ARBA" id="ARBA00010884"/>
    </source>
</evidence>
<dbReference type="Gene3D" id="3.40.50.1820">
    <property type="entry name" value="alpha/beta hydrolase"/>
    <property type="match status" value="1"/>
</dbReference>
<keyword evidence="2" id="KW-1133">Transmembrane helix</keyword>
<dbReference type="InterPro" id="IPR029058">
    <property type="entry name" value="AB_hydrolase_fold"/>
</dbReference>
<organism evidence="4">
    <name type="scientific">Sesamum radiatum</name>
    <name type="common">Black benniseed</name>
    <dbReference type="NCBI Taxonomy" id="300843"/>
    <lineage>
        <taxon>Eukaryota</taxon>
        <taxon>Viridiplantae</taxon>
        <taxon>Streptophyta</taxon>
        <taxon>Embryophyta</taxon>
        <taxon>Tracheophyta</taxon>
        <taxon>Spermatophyta</taxon>
        <taxon>Magnoliopsida</taxon>
        <taxon>eudicotyledons</taxon>
        <taxon>Gunneridae</taxon>
        <taxon>Pentapetalae</taxon>
        <taxon>asterids</taxon>
        <taxon>lamiids</taxon>
        <taxon>Lamiales</taxon>
        <taxon>Pedaliaceae</taxon>
        <taxon>Sesamum</taxon>
    </lineage>
</organism>
<dbReference type="EMBL" id="JACGWJ010000011">
    <property type="protein sequence ID" value="KAL0387224.1"/>
    <property type="molecule type" value="Genomic_DNA"/>
</dbReference>
<evidence type="ECO:0000313" key="4">
    <source>
        <dbReference type="EMBL" id="KAL0387224.1"/>
    </source>
</evidence>
<dbReference type="InterPro" id="IPR050960">
    <property type="entry name" value="AB_hydrolase_4_sf"/>
</dbReference>
<dbReference type="InterPro" id="IPR012020">
    <property type="entry name" value="ABHD4"/>
</dbReference>
<name>A0AAW2S441_SESRA</name>
<gene>
    <name evidence="4" type="ORF">Sradi_2604200</name>
</gene>
<feature type="domain" description="Serine aminopeptidase S33" evidence="3">
    <location>
        <begin position="155"/>
        <end position="277"/>
    </location>
</feature>
<dbReference type="AlphaFoldDB" id="A0AAW2S441"/>
<evidence type="ECO:0000259" key="3">
    <source>
        <dbReference type="Pfam" id="PF12146"/>
    </source>
</evidence>
<feature type="transmembrane region" description="Helical" evidence="2">
    <location>
        <begin position="24"/>
        <end position="47"/>
    </location>
</feature>
<proteinExistence type="inferred from homology"/>
<dbReference type="GO" id="GO:0047372">
    <property type="term" value="F:monoacylglycerol lipase activity"/>
    <property type="evidence" value="ECO:0007669"/>
    <property type="project" value="TreeGrafter"/>
</dbReference>
<comment type="similarity">
    <text evidence="1">Belongs to the AB hydrolase superfamily. AB hydrolase 4 family.</text>
</comment>
<dbReference type="PIRSF" id="PIRSF005211">
    <property type="entry name" value="Ab_hydro_YheT"/>
    <property type="match status" value="1"/>
</dbReference>